<keyword evidence="7" id="KW-1185">Reference proteome</keyword>
<dbReference type="CDD" id="cd01428">
    <property type="entry name" value="ADK"/>
    <property type="match status" value="1"/>
</dbReference>
<gene>
    <name evidence="6" type="ORF">B4U79_13222</name>
</gene>
<reference evidence="6 7" key="1">
    <citation type="journal article" date="2018" name="Gigascience">
        <title>Genomes of trombidid mites reveal novel predicted allergens and laterally-transferred genes associated with secondary metabolism.</title>
        <authorList>
            <person name="Dong X."/>
            <person name="Chaisiri K."/>
            <person name="Xia D."/>
            <person name="Armstrong S.D."/>
            <person name="Fang Y."/>
            <person name="Donnelly M.J."/>
            <person name="Kadowaki T."/>
            <person name="McGarry J.W."/>
            <person name="Darby A.C."/>
            <person name="Makepeace B.L."/>
        </authorList>
    </citation>
    <scope>NUCLEOTIDE SEQUENCE [LARGE SCALE GENOMIC DNA]</scope>
    <source>
        <strain evidence="6">UoL-WK</strain>
    </source>
</reference>
<evidence type="ECO:0000259" key="5">
    <source>
        <dbReference type="Pfam" id="PF05191"/>
    </source>
</evidence>
<accession>A0A3S3PXQ1</accession>
<dbReference type="GO" id="GO:0004017">
    <property type="term" value="F:AMP kinase activity"/>
    <property type="evidence" value="ECO:0007669"/>
    <property type="project" value="InterPro"/>
</dbReference>
<name>A0A3S3PXQ1_9ACAR</name>
<dbReference type="Gene3D" id="3.40.50.300">
    <property type="entry name" value="P-loop containing nucleotide triphosphate hydrolases"/>
    <property type="match status" value="1"/>
</dbReference>
<dbReference type="InterPro" id="IPR027417">
    <property type="entry name" value="P-loop_NTPase"/>
</dbReference>
<dbReference type="SUPFAM" id="SSF52540">
    <property type="entry name" value="P-loop containing nucleoside triphosphate hydrolases"/>
    <property type="match status" value="1"/>
</dbReference>
<comment type="caution">
    <text evidence="6">The sequence shown here is derived from an EMBL/GenBank/DDBJ whole genome shotgun (WGS) entry which is preliminary data.</text>
</comment>
<evidence type="ECO:0000256" key="4">
    <source>
        <dbReference type="ARBA" id="ARBA00022777"/>
    </source>
</evidence>
<dbReference type="SUPFAM" id="SSF57774">
    <property type="entry name" value="Microbial and mitochondrial ADK, insert 'zinc finger' domain"/>
    <property type="match status" value="1"/>
</dbReference>
<dbReference type="AlphaFoldDB" id="A0A3S3PXQ1"/>
<feature type="non-terminal residue" evidence="6">
    <location>
        <position position="1"/>
    </location>
</feature>
<dbReference type="GO" id="GO:0005524">
    <property type="term" value="F:ATP binding"/>
    <property type="evidence" value="ECO:0007669"/>
    <property type="project" value="InterPro"/>
</dbReference>
<sequence>PRTVYQAESLSQFVTIDRVIYLDVPKEVILSRIKGRTIHAPSGRVYNQDYNPPKIPGIDDITGEKLVIRDDDKIEIFEKRLEKDKERTSPVLEYYRKSNLVVNFEGTQSDEIYWRIKKYLNGKLFNH</sequence>
<evidence type="ECO:0000256" key="1">
    <source>
        <dbReference type="ARBA" id="ARBA00007220"/>
    </source>
</evidence>
<dbReference type="EMBL" id="NCKU01013789">
    <property type="protein sequence ID" value="RWR99735.1"/>
    <property type="molecule type" value="Genomic_DNA"/>
</dbReference>
<evidence type="ECO:0000256" key="3">
    <source>
        <dbReference type="ARBA" id="ARBA00022741"/>
    </source>
</evidence>
<feature type="domain" description="Adenylate kinase active site lid" evidence="5">
    <location>
        <begin position="36"/>
        <end position="71"/>
    </location>
</feature>
<dbReference type="Proteomes" id="UP000285301">
    <property type="component" value="Unassembled WGS sequence"/>
</dbReference>
<dbReference type="OrthoDB" id="439792at2759"/>
<organism evidence="6 7">
    <name type="scientific">Dinothrombium tinctorium</name>
    <dbReference type="NCBI Taxonomy" id="1965070"/>
    <lineage>
        <taxon>Eukaryota</taxon>
        <taxon>Metazoa</taxon>
        <taxon>Ecdysozoa</taxon>
        <taxon>Arthropoda</taxon>
        <taxon>Chelicerata</taxon>
        <taxon>Arachnida</taxon>
        <taxon>Acari</taxon>
        <taxon>Acariformes</taxon>
        <taxon>Trombidiformes</taxon>
        <taxon>Prostigmata</taxon>
        <taxon>Anystina</taxon>
        <taxon>Parasitengona</taxon>
        <taxon>Trombidioidea</taxon>
        <taxon>Trombidiidae</taxon>
        <taxon>Dinothrombium</taxon>
    </lineage>
</organism>
<keyword evidence="2 6" id="KW-0808">Transferase</keyword>
<dbReference type="STRING" id="1965070.A0A3S3PXQ1"/>
<dbReference type="InterPro" id="IPR036193">
    <property type="entry name" value="ADK_active_lid_dom_sf"/>
</dbReference>
<dbReference type="InterPro" id="IPR007862">
    <property type="entry name" value="Adenylate_kinase_lid-dom"/>
</dbReference>
<dbReference type="Pfam" id="PF05191">
    <property type="entry name" value="ADK_lid"/>
    <property type="match status" value="1"/>
</dbReference>
<keyword evidence="3" id="KW-0547">Nucleotide-binding</keyword>
<protein>
    <submittedName>
        <fullName evidence="6">GTP:AMP phosphotransferase AK3-like protein</fullName>
    </submittedName>
</protein>
<keyword evidence="4" id="KW-0418">Kinase</keyword>
<evidence type="ECO:0000313" key="6">
    <source>
        <dbReference type="EMBL" id="RWR99735.1"/>
    </source>
</evidence>
<dbReference type="Pfam" id="PF00406">
    <property type="entry name" value="ADK"/>
    <property type="match status" value="1"/>
</dbReference>
<proteinExistence type="inferred from homology"/>
<dbReference type="PANTHER" id="PTHR23359">
    <property type="entry name" value="NUCLEOTIDE KINASE"/>
    <property type="match status" value="1"/>
</dbReference>
<evidence type="ECO:0000313" key="7">
    <source>
        <dbReference type="Proteomes" id="UP000285301"/>
    </source>
</evidence>
<dbReference type="InterPro" id="IPR000850">
    <property type="entry name" value="Adenylat/UMP-CMP_kin"/>
</dbReference>
<comment type="similarity">
    <text evidence="1">Belongs to the adenylate kinase family.</text>
</comment>
<evidence type="ECO:0000256" key="2">
    <source>
        <dbReference type="ARBA" id="ARBA00022679"/>
    </source>
</evidence>